<protein>
    <recommendedName>
        <fullName evidence="2">Chitin-binding type-2 domain-containing protein</fullName>
    </recommendedName>
</protein>
<dbReference type="GO" id="GO:0005576">
    <property type="term" value="C:extracellular region"/>
    <property type="evidence" value="ECO:0007669"/>
    <property type="project" value="InterPro"/>
</dbReference>
<reference evidence="3" key="1">
    <citation type="journal article" date="2020" name="J Insects Food Feed">
        <title>The yellow mealworm (Tenebrio molitor) genome: a resource for the emerging insects as food and feed industry.</title>
        <authorList>
            <person name="Eriksson T."/>
            <person name="Andere A."/>
            <person name="Kelstrup H."/>
            <person name="Emery V."/>
            <person name="Picard C."/>
        </authorList>
    </citation>
    <scope>NUCLEOTIDE SEQUENCE</scope>
    <source>
        <strain evidence="3">Stoneville</strain>
        <tissue evidence="3">Whole head</tissue>
    </source>
</reference>
<dbReference type="InterPro" id="IPR036508">
    <property type="entry name" value="Chitin-bd_dom_sf"/>
</dbReference>
<dbReference type="Gene3D" id="2.170.140.10">
    <property type="entry name" value="Chitin binding domain"/>
    <property type="match status" value="1"/>
</dbReference>
<keyword evidence="1" id="KW-0175">Coiled coil</keyword>
<evidence type="ECO:0000313" key="3">
    <source>
        <dbReference type="EMBL" id="KAH0815774.1"/>
    </source>
</evidence>
<dbReference type="EMBL" id="JABDTM020022608">
    <property type="protein sequence ID" value="KAH0815774.1"/>
    <property type="molecule type" value="Genomic_DNA"/>
</dbReference>
<organism evidence="3 4">
    <name type="scientific">Tenebrio molitor</name>
    <name type="common">Yellow mealworm beetle</name>
    <dbReference type="NCBI Taxonomy" id="7067"/>
    <lineage>
        <taxon>Eukaryota</taxon>
        <taxon>Metazoa</taxon>
        <taxon>Ecdysozoa</taxon>
        <taxon>Arthropoda</taxon>
        <taxon>Hexapoda</taxon>
        <taxon>Insecta</taxon>
        <taxon>Pterygota</taxon>
        <taxon>Neoptera</taxon>
        <taxon>Endopterygota</taxon>
        <taxon>Coleoptera</taxon>
        <taxon>Polyphaga</taxon>
        <taxon>Cucujiformia</taxon>
        <taxon>Tenebrionidae</taxon>
        <taxon>Tenebrio</taxon>
    </lineage>
</organism>
<reference evidence="3" key="2">
    <citation type="submission" date="2021-08" db="EMBL/GenBank/DDBJ databases">
        <authorList>
            <person name="Eriksson T."/>
        </authorList>
    </citation>
    <scope>NUCLEOTIDE SEQUENCE</scope>
    <source>
        <strain evidence="3">Stoneville</strain>
        <tissue evidence="3">Whole head</tissue>
    </source>
</reference>
<proteinExistence type="predicted"/>
<evidence type="ECO:0000259" key="2">
    <source>
        <dbReference type="PROSITE" id="PS50940"/>
    </source>
</evidence>
<keyword evidence="4" id="KW-1185">Reference proteome</keyword>
<dbReference type="SMART" id="SM00494">
    <property type="entry name" value="ChtBD2"/>
    <property type="match status" value="1"/>
</dbReference>
<feature type="coiled-coil region" evidence="1">
    <location>
        <begin position="27"/>
        <end position="54"/>
    </location>
</feature>
<accession>A0A8J6HJF6</accession>
<evidence type="ECO:0000313" key="4">
    <source>
        <dbReference type="Proteomes" id="UP000719412"/>
    </source>
</evidence>
<comment type="caution">
    <text evidence="3">The sequence shown here is derived from an EMBL/GenBank/DDBJ whole genome shotgun (WGS) entry which is preliminary data.</text>
</comment>
<dbReference type="PROSITE" id="PS50940">
    <property type="entry name" value="CHIT_BIND_II"/>
    <property type="match status" value="1"/>
</dbReference>
<gene>
    <name evidence="3" type="ORF">GEV33_007017</name>
</gene>
<dbReference type="GO" id="GO:0008061">
    <property type="term" value="F:chitin binding"/>
    <property type="evidence" value="ECO:0007669"/>
    <property type="project" value="InterPro"/>
</dbReference>
<dbReference type="Pfam" id="PF01607">
    <property type="entry name" value="CBM_14"/>
    <property type="match status" value="1"/>
</dbReference>
<sequence>MDFNSDNPLFHPFVQKMRNYRSKDYLIKLLKRNLEQKLRKNRKLSDDKLETQDRTDEKLEKSKCNCNCKCNNRNFKKRCEHCEHCHSGDAESNHFKNFVCEREGSFANPNSCRQFYICFHNEMDPIEVTCPKGFAFDSDEGKCSRKAARECIKKQMSIYKK</sequence>
<name>A0A8J6HJF6_TENMO</name>
<evidence type="ECO:0000256" key="1">
    <source>
        <dbReference type="SAM" id="Coils"/>
    </source>
</evidence>
<dbReference type="SUPFAM" id="SSF57625">
    <property type="entry name" value="Invertebrate chitin-binding proteins"/>
    <property type="match status" value="1"/>
</dbReference>
<dbReference type="AlphaFoldDB" id="A0A8J6HJF6"/>
<feature type="domain" description="Chitin-binding type-2" evidence="2">
    <location>
        <begin position="97"/>
        <end position="153"/>
    </location>
</feature>
<dbReference type="InterPro" id="IPR002557">
    <property type="entry name" value="Chitin-bd_dom"/>
</dbReference>
<dbReference type="Proteomes" id="UP000719412">
    <property type="component" value="Unassembled WGS sequence"/>
</dbReference>